<feature type="domain" description="Inward rectifier potassium channel C-terminal" evidence="13">
    <location>
        <begin position="180"/>
        <end position="331"/>
    </location>
</feature>
<dbReference type="SUPFAM" id="SSF81296">
    <property type="entry name" value="E set domains"/>
    <property type="match status" value="1"/>
</dbReference>
<comment type="subcellular location">
    <subcellularLocation>
        <location evidence="1">Membrane</location>
        <topology evidence="1">Multi-pass membrane protein</topology>
    </subcellularLocation>
</comment>
<protein>
    <submittedName>
        <fullName evidence="14">Ion channel</fullName>
    </submittedName>
</protein>
<sequence length="337" mass="38594">MKAQSPNTRPVTKNLGGINSTLVEQEERRQDLGFGTKLNDAYSRLINKDGSFNINRVNDSFWDRLNLYNRLITMRWSKFLGLVLLFYVSENLVFASFYMLAGPENLRGLLDVTDGSTFGQFWGAFFFSAQTLTTVGYGHISPVGYVTSLIAAFESMIGLLAFALVTGLLYGRFSRPVAHIRFSRNAVFAPYLDVNGWMFRIINTRSHQLIDLQVEVTLSRLEAKPDGTRYRRYYGLNLERAKVTFFPTNWTLVHPITSESPLHGCTPEDLKESDAEFLILLRAMDDTFSQVVHTRYSYRFDEVLWGRKYRVMFDSSHQGIVRLDLDKLDDTDPAPLN</sequence>
<dbReference type="PRINTS" id="PR01320">
    <property type="entry name" value="KIRCHANNEL"/>
</dbReference>
<dbReference type="Gene3D" id="1.10.287.70">
    <property type="match status" value="1"/>
</dbReference>
<evidence type="ECO:0000256" key="10">
    <source>
        <dbReference type="ARBA" id="ARBA00023303"/>
    </source>
</evidence>
<keyword evidence="2" id="KW-0813">Transport</keyword>
<gene>
    <name evidence="14" type="ORF">ACFSUS_04065</name>
</gene>
<dbReference type="Pfam" id="PF17655">
    <property type="entry name" value="IRK_C"/>
    <property type="match status" value="1"/>
</dbReference>
<dbReference type="InterPro" id="IPR013099">
    <property type="entry name" value="K_chnl_dom"/>
</dbReference>
<evidence type="ECO:0000256" key="8">
    <source>
        <dbReference type="ARBA" id="ARBA00023065"/>
    </source>
</evidence>
<evidence type="ECO:0000256" key="7">
    <source>
        <dbReference type="ARBA" id="ARBA00022989"/>
    </source>
</evidence>
<dbReference type="Gene3D" id="2.60.40.1400">
    <property type="entry name" value="G protein-activated inward rectifier potassium channel 1"/>
    <property type="match status" value="1"/>
</dbReference>
<organism evidence="14 15">
    <name type="scientific">Spirosoma soli</name>
    <dbReference type="NCBI Taxonomy" id="1770529"/>
    <lineage>
        <taxon>Bacteria</taxon>
        <taxon>Pseudomonadati</taxon>
        <taxon>Bacteroidota</taxon>
        <taxon>Cytophagia</taxon>
        <taxon>Cytophagales</taxon>
        <taxon>Cytophagaceae</taxon>
        <taxon>Spirosoma</taxon>
    </lineage>
</organism>
<evidence type="ECO:0000313" key="15">
    <source>
        <dbReference type="Proteomes" id="UP001597469"/>
    </source>
</evidence>
<evidence type="ECO:0000256" key="1">
    <source>
        <dbReference type="ARBA" id="ARBA00004141"/>
    </source>
</evidence>
<keyword evidence="6" id="KW-0630">Potassium</keyword>
<comment type="caution">
    <text evidence="14">The sequence shown here is derived from an EMBL/GenBank/DDBJ whole genome shotgun (WGS) entry which is preliminary data.</text>
</comment>
<evidence type="ECO:0000256" key="11">
    <source>
        <dbReference type="SAM" id="Phobius"/>
    </source>
</evidence>
<dbReference type="InterPro" id="IPR014756">
    <property type="entry name" value="Ig_E-set"/>
</dbReference>
<keyword evidence="8" id="KW-0406">Ion transport</keyword>
<evidence type="ECO:0000256" key="6">
    <source>
        <dbReference type="ARBA" id="ARBA00022958"/>
    </source>
</evidence>
<reference evidence="15" key="1">
    <citation type="journal article" date="2019" name="Int. J. Syst. Evol. Microbiol.">
        <title>The Global Catalogue of Microorganisms (GCM) 10K type strain sequencing project: providing services to taxonomists for standard genome sequencing and annotation.</title>
        <authorList>
            <consortium name="The Broad Institute Genomics Platform"/>
            <consortium name="The Broad Institute Genome Sequencing Center for Infectious Disease"/>
            <person name="Wu L."/>
            <person name="Ma J."/>
        </authorList>
    </citation>
    <scope>NUCLEOTIDE SEQUENCE [LARGE SCALE GENOMIC DNA]</scope>
    <source>
        <strain evidence="15">KCTC 42805</strain>
    </source>
</reference>
<evidence type="ECO:0000256" key="2">
    <source>
        <dbReference type="ARBA" id="ARBA00022448"/>
    </source>
</evidence>
<dbReference type="SUPFAM" id="SSF81324">
    <property type="entry name" value="Voltage-gated potassium channels"/>
    <property type="match status" value="1"/>
</dbReference>
<keyword evidence="5" id="KW-0851">Voltage-gated channel</keyword>
<proteinExistence type="predicted"/>
<dbReference type="Pfam" id="PF07885">
    <property type="entry name" value="Ion_trans_2"/>
    <property type="match status" value="1"/>
</dbReference>
<dbReference type="InterPro" id="IPR041647">
    <property type="entry name" value="IRK_C"/>
</dbReference>
<keyword evidence="10" id="KW-0407">Ion channel</keyword>
<keyword evidence="7 11" id="KW-1133">Transmembrane helix</keyword>
<dbReference type="EMBL" id="JBHULN010000002">
    <property type="protein sequence ID" value="MFD2569795.1"/>
    <property type="molecule type" value="Genomic_DNA"/>
</dbReference>
<accession>A0ABW5LYF1</accession>
<keyword evidence="4 11" id="KW-0812">Transmembrane</keyword>
<keyword evidence="3" id="KW-0633">Potassium transport</keyword>
<feature type="domain" description="Potassium channel" evidence="12">
    <location>
        <begin position="100"/>
        <end position="169"/>
    </location>
</feature>
<evidence type="ECO:0000259" key="13">
    <source>
        <dbReference type="Pfam" id="PF17655"/>
    </source>
</evidence>
<dbReference type="PRINTS" id="PR00169">
    <property type="entry name" value="KCHANNEL"/>
</dbReference>
<evidence type="ECO:0000256" key="5">
    <source>
        <dbReference type="ARBA" id="ARBA00022882"/>
    </source>
</evidence>
<dbReference type="RefSeq" id="WP_381519438.1">
    <property type="nucleotide sequence ID" value="NZ_JBHULN010000002.1"/>
</dbReference>
<dbReference type="InterPro" id="IPR013518">
    <property type="entry name" value="K_chnl_inward-rec_Kir_cyto"/>
</dbReference>
<keyword evidence="15" id="KW-1185">Reference proteome</keyword>
<evidence type="ECO:0000256" key="4">
    <source>
        <dbReference type="ARBA" id="ARBA00022692"/>
    </source>
</evidence>
<dbReference type="Proteomes" id="UP001597469">
    <property type="component" value="Unassembled WGS sequence"/>
</dbReference>
<evidence type="ECO:0000259" key="12">
    <source>
        <dbReference type="Pfam" id="PF07885"/>
    </source>
</evidence>
<keyword evidence="9 11" id="KW-0472">Membrane</keyword>
<dbReference type="PANTHER" id="PTHR11767">
    <property type="entry name" value="INWARD RECTIFIER POTASSIUM CHANNEL"/>
    <property type="match status" value="1"/>
</dbReference>
<evidence type="ECO:0000313" key="14">
    <source>
        <dbReference type="EMBL" id="MFD2569795.1"/>
    </source>
</evidence>
<dbReference type="InterPro" id="IPR016449">
    <property type="entry name" value="K_chnl_inward-rec_Kir"/>
</dbReference>
<feature type="transmembrane region" description="Helical" evidence="11">
    <location>
        <begin position="149"/>
        <end position="171"/>
    </location>
</feature>
<evidence type="ECO:0000256" key="9">
    <source>
        <dbReference type="ARBA" id="ARBA00023136"/>
    </source>
</evidence>
<feature type="transmembrane region" description="Helical" evidence="11">
    <location>
        <begin position="79"/>
        <end position="101"/>
    </location>
</feature>
<evidence type="ECO:0000256" key="3">
    <source>
        <dbReference type="ARBA" id="ARBA00022538"/>
    </source>
</evidence>
<name>A0ABW5LYF1_9BACT</name>